<evidence type="ECO:0000259" key="8">
    <source>
        <dbReference type="PROSITE" id="PS50885"/>
    </source>
</evidence>
<evidence type="ECO:0000256" key="2">
    <source>
        <dbReference type="ARBA" id="ARBA00022500"/>
    </source>
</evidence>
<dbReference type="PROSITE" id="PS50885">
    <property type="entry name" value="HAMP"/>
    <property type="match status" value="2"/>
</dbReference>
<dbReference type="PANTHER" id="PTHR43531">
    <property type="entry name" value="PROTEIN ICFG"/>
    <property type="match status" value="1"/>
</dbReference>
<feature type="domain" description="Methyl-accepting transducer" evidence="7">
    <location>
        <begin position="665"/>
        <end position="894"/>
    </location>
</feature>
<evidence type="ECO:0000256" key="6">
    <source>
        <dbReference type="SAM" id="Phobius"/>
    </source>
</evidence>
<dbReference type="STRING" id="366533.SAMN05444339_10755"/>
<dbReference type="InterPro" id="IPR004089">
    <property type="entry name" value="MCPsignal_dom"/>
</dbReference>
<accession>A0A1M5C7S2</accession>
<dbReference type="SMART" id="SM00283">
    <property type="entry name" value="MA"/>
    <property type="match status" value="1"/>
</dbReference>
<dbReference type="InterPro" id="IPR051310">
    <property type="entry name" value="MCP_chemotaxis"/>
</dbReference>
<evidence type="ECO:0000256" key="1">
    <source>
        <dbReference type="ARBA" id="ARBA00004370"/>
    </source>
</evidence>
<dbReference type="EMBL" id="FQUE01000007">
    <property type="protein sequence ID" value="SHF50803.1"/>
    <property type="molecule type" value="Genomic_DNA"/>
</dbReference>
<dbReference type="Pfam" id="PF00015">
    <property type="entry name" value="MCPsignal"/>
    <property type="match status" value="1"/>
</dbReference>
<feature type="region of interest" description="Disordered" evidence="5">
    <location>
        <begin position="909"/>
        <end position="935"/>
    </location>
</feature>
<feature type="transmembrane region" description="Helical" evidence="6">
    <location>
        <begin position="20"/>
        <end position="41"/>
    </location>
</feature>
<dbReference type="CDD" id="cd11386">
    <property type="entry name" value="MCP_signal"/>
    <property type="match status" value="1"/>
</dbReference>
<keyword evidence="6" id="KW-0812">Transmembrane</keyword>
<feature type="domain" description="HAMP" evidence="8">
    <location>
        <begin position="487"/>
        <end position="540"/>
    </location>
</feature>
<dbReference type="SUPFAM" id="SSF158472">
    <property type="entry name" value="HAMP domain-like"/>
    <property type="match status" value="1"/>
</dbReference>
<keyword evidence="4" id="KW-0807">Transducer</keyword>
<feature type="compositionally biased region" description="Basic and acidic residues" evidence="5">
    <location>
        <begin position="925"/>
        <end position="935"/>
    </location>
</feature>
<dbReference type="Pfam" id="PF00672">
    <property type="entry name" value="HAMP"/>
    <property type="match status" value="1"/>
</dbReference>
<comment type="subcellular location">
    <subcellularLocation>
        <location evidence="1">Membrane</location>
    </subcellularLocation>
</comment>
<dbReference type="Gene3D" id="6.10.340.10">
    <property type="match status" value="1"/>
</dbReference>
<evidence type="ECO:0000259" key="7">
    <source>
        <dbReference type="PROSITE" id="PS50111"/>
    </source>
</evidence>
<dbReference type="GO" id="GO:0007165">
    <property type="term" value="P:signal transduction"/>
    <property type="evidence" value="ECO:0007669"/>
    <property type="project" value="UniProtKB-KW"/>
</dbReference>
<proteinExistence type="inferred from homology"/>
<dbReference type="PROSITE" id="PS50111">
    <property type="entry name" value="CHEMOTAXIS_TRANSDUC_2"/>
    <property type="match status" value="1"/>
</dbReference>
<keyword evidence="2" id="KW-0145">Chemotaxis</keyword>
<evidence type="ECO:0000256" key="4">
    <source>
        <dbReference type="PROSITE-ProRule" id="PRU00284"/>
    </source>
</evidence>
<feature type="transmembrane region" description="Helical" evidence="6">
    <location>
        <begin position="467"/>
        <end position="489"/>
    </location>
</feature>
<dbReference type="PANTHER" id="PTHR43531:SF11">
    <property type="entry name" value="METHYL-ACCEPTING CHEMOTAXIS PROTEIN 3"/>
    <property type="match status" value="1"/>
</dbReference>
<gene>
    <name evidence="9" type="ORF">SAMN05444339_10755</name>
</gene>
<feature type="compositionally biased region" description="Basic and acidic residues" evidence="5">
    <location>
        <begin position="574"/>
        <end position="603"/>
    </location>
</feature>
<dbReference type="InterPro" id="IPR003660">
    <property type="entry name" value="HAMP_dom"/>
</dbReference>
<keyword evidence="6" id="KW-0472">Membrane</keyword>
<evidence type="ECO:0000256" key="3">
    <source>
        <dbReference type="ARBA" id="ARBA00029447"/>
    </source>
</evidence>
<dbReference type="Gene3D" id="1.20.58.920">
    <property type="match status" value="1"/>
</dbReference>
<evidence type="ECO:0000256" key="5">
    <source>
        <dbReference type="SAM" id="MobiDB-lite"/>
    </source>
</evidence>
<feature type="domain" description="HAMP" evidence="8">
    <location>
        <begin position="608"/>
        <end position="660"/>
    </location>
</feature>
<dbReference type="FunFam" id="1.10.287.950:FF:000001">
    <property type="entry name" value="Methyl-accepting chemotaxis sensory transducer"/>
    <property type="match status" value="1"/>
</dbReference>
<protein>
    <submittedName>
        <fullName evidence="9">Methyl-accepting chemotaxis protein</fullName>
    </submittedName>
</protein>
<organism evidence="9 10">
    <name type="scientific">Loktanella atrilutea</name>
    <dbReference type="NCBI Taxonomy" id="366533"/>
    <lineage>
        <taxon>Bacteria</taxon>
        <taxon>Pseudomonadati</taxon>
        <taxon>Pseudomonadota</taxon>
        <taxon>Alphaproteobacteria</taxon>
        <taxon>Rhodobacterales</taxon>
        <taxon>Roseobacteraceae</taxon>
        <taxon>Loktanella</taxon>
    </lineage>
</organism>
<dbReference type="AlphaFoldDB" id="A0A1M5C7S2"/>
<keyword evidence="10" id="KW-1185">Reference proteome</keyword>
<dbReference type="SUPFAM" id="SSF58104">
    <property type="entry name" value="Methyl-accepting chemotaxis protein (MCP) signaling domain"/>
    <property type="match status" value="1"/>
</dbReference>
<dbReference type="SMART" id="SM00304">
    <property type="entry name" value="HAMP"/>
    <property type="match status" value="2"/>
</dbReference>
<dbReference type="GO" id="GO:0006935">
    <property type="term" value="P:chemotaxis"/>
    <property type="evidence" value="ECO:0007669"/>
    <property type="project" value="UniProtKB-KW"/>
</dbReference>
<dbReference type="Proteomes" id="UP000183987">
    <property type="component" value="Unassembled WGS sequence"/>
</dbReference>
<reference evidence="10" key="1">
    <citation type="submission" date="2016-11" db="EMBL/GenBank/DDBJ databases">
        <authorList>
            <person name="Varghese N."/>
            <person name="Submissions S."/>
        </authorList>
    </citation>
    <scope>NUCLEOTIDE SEQUENCE [LARGE SCALE GENOMIC DNA]</scope>
    <source>
        <strain evidence="10">DSM 29326</strain>
    </source>
</reference>
<keyword evidence="6" id="KW-1133">Transmembrane helix</keyword>
<dbReference type="InterPro" id="IPR038188">
    <property type="entry name" value="TorS_sensor_sf"/>
</dbReference>
<dbReference type="GO" id="GO:0016020">
    <property type="term" value="C:membrane"/>
    <property type="evidence" value="ECO:0007669"/>
    <property type="project" value="UniProtKB-SubCell"/>
</dbReference>
<feature type="region of interest" description="Disordered" evidence="5">
    <location>
        <begin position="543"/>
        <end position="603"/>
    </location>
</feature>
<name>A0A1M5C7S2_LOKAT</name>
<evidence type="ECO:0000313" key="9">
    <source>
        <dbReference type="EMBL" id="SHF50803.1"/>
    </source>
</evidence>
<comment type="similarity">
    <text evidence="3">Belongs to the methyl-accepting chemotaxis (MCP) protein family.</text>
</comment>
<evidence type="ECO:0000313" key="10">
    <source>
        <dbReference type="Proteomes" id="UP000183987"/>
    </source>
</evidence>
<sequence>MKQTFSSRFGSIAFKVTGSLAAMGIATGAAVIIGLMVFASLGASVQSLMSTEVPRIAASQSVIEGTRAARDALILVSQAPDAAAVNTAGQRFDTALSGLDADVAAMGGETVDGLPQMVDDLAAAVDRMGAALDERFQAEARMVEQIKAFQSLAVTTSEILTELSDNAFFDVSIGGENTVTTVRGALQTLTEDEFGYMQAILGVRADLNLVTSLALAINAEQDAALTGIMRDVVTAAFDRMDRALTQLKDNGRLADGEDVLLGTRDELGQLVRGGFVRRPGLSQRLLALRQDSDAALGSLIDDQSFALAIMASDRAGDTDAAIRKLVDTDVRRLGESSRIEIAVQALFLSALLGAAAQDAVAVEAAQAVLSEKARAVAAAASDEIVTPDLAARLDEIIAFADAEDGLLATRRMYLDAVITAKALSRDASDQLTQIATTAQAQGAEAMQAMVESGDAVLAETTRAREEMLLIGAISAALLLLSPILTWFWIVRPMVRVTRVTERLATGDLAPVTGFGRTGGEIGRMAAALAVFRDGLIDREAMQAQEREREARDRAASIAAEEAKRAAEAKAQAEQARREAEDRARDDAAKVRQEELARAAQAERDERAAEQSLVVTNLAKALQQLASGDLTTEISTPFAGAYEDLRRDFNATVSALASTLREVVENAESIKNGAHDISSTADGLSRRTESTAATLQQTAVAMDQLTSSVGSSARLAVETDASVAAAKGNAEFSGGIIEETVAAMDQIAESSGKITAIVKLIDDIAFQTNLLALNAGVEAARAGDAGRGFAVVASEVRALAQRSSEAASDIGDLIAESGNQVRKGVELVDRTGTALREIVESVSVIAGQVSDIAASAKRQSTTLADINDAVMQLDQSTQQNAARLEETTAASETLTQDAVSLVVSLERFNHRGSGANLGSPPQRQGGRRDISGTRAG</sequence>
<dbReference type="Gene3D" id="1.10.287.950">
    <property type="entry name" value="Methyl-accepting chemotaxis protein"/>
    <property type="match status" value="1"/>
</dbReference>
<feature type="compositionally biased region" description="Basic and acidic residues" evidence="5">
    <location>
        <begin position="543"/>
        <end position="567"/>
    </location>
</feature>